<keyword evidence="3" id="KW-0378">Hydrolase</keyword>
<gene>
    <name evidence="6" type="ORF">UFOPK3609_01286</name>
</gene>
<protein>
    <recommendedName>
        <fullName evidence="2">protein-tyrosine-phosphatase</fullName>
        <ecNumber evidence="2">3.1.3.48</ecNumber>
    </recommendedName>
</protein>
<dbReference type="EC" id="3.1.3.48" evidence="2"/>
<feature type="domain" description="Phosphotyrosine protein phosphatase I" evidence="5">
    <location>
        <begin position="8"/>
        <end position="157"/>
    </location>
</feature>
<evidence type="ECO:0000259" key="5">
    <source>
        <dbReference type="SMART" id="SM00226"/>
    </source>
</evidence>
<dbReference type="PANTHER" id="PTHR11717:SF7">
    <property type="entry name" value="LOW MOLECULAR WEIGHT PHOSPHOTYROSINE PROTEIN PHOSPHATASE"/>
    <property type="match status" value="1"/>
</dbReference>
<evidence type="ECO:0000256" key="3">
    <source>
        <dbReference type="ARBA" id="ARBA00022801"/>
    </source>
</evidence>
<dbReference type="CDD" id="cd16343">
    <property type="entry name" value="LMWPTP"/>
    <property type="match status" value="1"/>
</dbReference>
<comment type="similarity">
    <text evidence="1">Belongs to the low molecular weight phosphotyrosine protein phosphatase family.</text>
</comment>
<dbReference type="PRINTS" id="PR00719">
    <property type="entry name" value="LMWPTPASE"/>
</dbReference>
<dbReference type="SMART" id="SM00226">
    <property type="entry name" value="LMWPc"/>
    <property type="match status" value="1"/>
</dbReference>
<evidence type="ECO:0000256" key="1">
    <source>
        <dbReference type="ARBA" id="ARBA00011063"/>
    </source>
</evidence>
<dbReference type="Pfam" id="PF01451">
    <property type="entry name" value="LMWPc"/>
    <property type="match status" value="1"/>
</dbReference>
<dbReference type="InterPro" id="IPR017867">
    <property type="entry name" value="Tyr_phospatase_low_mol_wt"/>
</dbReference>
<name>A0A6J7HHM3_9ZZZZ</name>
<keyword evidence="4" id="KW-0904">Protein phosphatase</keyword>
<dbReference type="InterPro" id="IPR023485">
    <property type="entry name" value="Ptyr_pPase"/>
</dbReference>
<evidence type="ECO:0000256" key="4">
    <source>
        <dbReference type="ARBA" id="ARBA00022912"/>
    </source>
</evidence>
<dbReference type="InterPro" id="IPR036196">
    <property type="entry name" value="Ptyr_pPase_sf"/>
</dbReference>
<organism evidence="6">
    <name type="scientific">freshwater metagenome</name>
    <dbReference type="NCBI Taxonomy" id="449393"/>
    <lineage>
        <taxon>unclassified sequences</taxon>
        <taxon>metagenomes</taxon>
        <taxon>ecological metagenomes</taxon>
    </lineage>
</organism>
<accession>A0A6J7HHM3</accession>
<dbReference type="GO" id="GO:0004725">
    <property type="term" value="F:protein tyrosine phosphatase activity"/>
    <property type="evidence" value="ECO:0007669"/>
    <property type="project" value="UniProtKB-EC"/>
</dbReference>
<dbReference type="InterPro" id="IPR050438">
    <property type="entry name" value="LMW_PTPase"/>
</dbReference>
<evidence type="ECO:0000256" key="2">
    <source>
        <dbReference type="ARBA" id="ARBA00013064"/>
    </source>
</evidence>
<sequence length="165" mass="17390">MSTAEDPYRIAMVCLGNICRSPIAEVVLREMVAADGLDGVVVSSAGTGPWHVGGPMDPGSAAVLAEHGLDPTQHVAQQMTPDRVGEFDLLVAMDRSNQADLEEMVGDRRRPRVVLLRDLDPDGDPDQSVPDPYGGGPEGFATVYAQVAAACAGLVARLPELVADR</sequence>
<dbReference type="SUPFAM" id="SSF52788">
    <property type="entry name" value="Phosphotyrosine protein phosphatases I"/>
    <property type="match status" value="1"/>
</dbReference>
<proteinExistence type="inferred from homology"/>
<evidence type="ECO:0000313" key="6">
    <source>
        <dbReference type="EMBL" id="CAB4918838.1"/>
    </source>
</evidence>
<dbReference type="Gene3D" id="3.40.50.2300">
    <property type="match status" value="1"/>
</dbReference>
<dbReference type="PANTHER" id="PTHR11717">
    <property type="entry name" value="LOW MOLECULAR WEIGHT PROTEIN TYROSINE PHOSPHATASE"/>
    <property type="match status" value="1"/>
</dbReference>
<reference evidence="6" key="1">
    <citation type="submission" date="2020-05" db="EMBL/GenBank/DDBJ databases">
        <authorList>
            <person name="Chiriac C."/>
            <person name="Salcher M."/>
            <person name="Ghai R."/>
            <person name="Kavagutti S V."/>
        </authorList>
    </citation>
    <scope>NUCLEOTIDE SEQUENCE</scope>
</reference>
<dbReference type="AlphaFoldDB" id="A0A6J7HHM3"/>
<dbReference type="EMBL" id="CAFBMQ010000203">
    <property type="protein sequence ID" value="CAB4918838.1"/>
    <property type="molecule type" value="Genomic_DNA"/>
</dbReference>